<feature type="region of interest" description="Disordered" evidence="1">
    <location>
        <begin position="1"/>
        <end position="43"/>
    </location>
</feature>
<evidence type="ECO:0000256" key="1">
    <source>
        <dbReference type="SAM" id="MobiDB-lite"/>
    </source>
</evidence>
<reference evidence="2" key="1">
    <citation type="submission" date="2017-04" db="EMBL/GenBank/DDBJ databases">
        <title>Unveiling RNA virosphere associated with marine microorganisms.</title>
        <authorList>
            <person name="Urayama S."/>
            <person name="Takaki Y."/>
            <person name="Nishi S."/>
            <person name="Yoshida Y."/>
            <person name="Deguchi S."/>
            <person name="Takai K."/>
            <person name="Nunoura T."/>
        </authorList>
    </citation>
    <scope>NUCLEOTIDE SEQUENCE</scope>
</reference>
<dbReference type="AlphaFoldDB" id="A0A2V0RAC7"/>
<dbReference type="EMBL" id="BDQB01000167">
    <property type="protein sequence ID" value="GBH22276.1"/>
    <property type="molecule type" value="Genomic_RNA"/>
</dbReference>
<evidence type="ECO:0000313" key="2">
    <source>
        <dbReference type="EMBL" id="GBH22276.1"/>
    </source>
</evidence>
<name>A0A2V0RAC7_9ZZZZ</name>
<protein>
    <submittedName>
        <fullName evidence="2">Uncharacterized protein</fullName>
    </submittedName>
</protein>
<organism evidence="2">
    <name type="scientific">viral metagenome</name>
    <dbReference type="NCBI Taxonomy" id="1070528"/>
    <lineage>
        <taxon>unclassified sequences</taxon>
        <taxon>metagenomes</taxon>
        <taxon>organismal metagenomes</taxon>
    </lineage>
</organism>
<accession>A0A2V0RAC7</accession>
<proteinExistence type="predicted"/>
<comment type="caution">
    <text evidence="2">The sequence shown here is derived from an EMBL/GenBank/DDBJ whole genome shotgun (WGS) entry which is preliminary data.</text>
</comment>
<feature type="compositionally biased region" description="Basic and acidic residues" evidence="1">
    <location>
        <begin position="1"/>
        <end position="17"/>
    </location>
</feature>
<sequence>MERKRNLIRHSFKDGSRGRKQSGPTSAPPPSGGGSGVTPVEEETTIEIVEPVDVIRDKTPDVTRIIDFRGTEVPKDLPIMMSEEDFSNISSEGGADSTDEYEVVLIETRPTLLPDDVDRDIVQTTFPGMDVSSSNELADVMISTGGLVAAPGMPKPNAVIGLGIAKSGDIIKSINSGDYLGAVYDASPILGLTMDEQSGSIDRFVNTAGLVGSLVSGDFDGAGNNLSSPSSDAEERKPSEHIGIVLDSFGGYGESLGYGFSTGLSNVDKAGSGLESAGRGFLNLFSAASKFDSQSDMVRSLPGIRKIEEDRYYTVFFYPRKGITYIEWKPTEDVRNLFSLKRFSTTMREWSEDFIAAAGMKVPAWSRRVKYIKEKYGPESDKVVHYGYSRGGGLATHLGGTGYGTGYFSSYQPTKKSKSKFSGDLLHDAIINPMSYMLLLRKKLRPF</sequence>